<comment type="caution">
    <text evidence="2">The sequence shown here is derived from an EMBL/GenBank/DDBJ whole genome shotgun (WGS) entry which is preliminary data.</text>
</comment>
<feature type="transmembrane region" description="Helical" evidence="1">
    <location>
        <begin position="99"/>
        <end position="116"/>
    </location>
</feature>
<proteinExistence type="predicted"/>
<dbReference type="Pfam" id="PF26064">
    <property type="entry name" value="DUF8023"/>
    <property type="match status" value="1"/>
</dbReference>
<name>L9Z9Q3_NATA2</name>
<organism evidence="2 3">
    <name type="scientific">Natrinema altunense (strain JCM 12890 / CGMCC 1.3731 / AJ2)</name>
    <dbReference type="NCBI Taxonomy" id="1227494"/>
    <lineage>
        <taxon>Archaea</taxon>
        <taxon>Methanobacteriati</taxon>
        <taxon>Methanobacteriota</taxon>
        <taxon>Stenosarchaea group</taxon>
        <taxon>Halobacteria</taxon>
        <taxon>Halobacteriales</taxon>
        <taxon>Natrialbaceae</taxon>
        <taxon>Natrinema</taxon>
    </lineage>
</organism>
<dbReference type="Proteomes" id="UP000011511">
    <property type="component" value="Unassembled WGS sequence"/>
</dbReference>
<sequence>MTALNRLNILAASALGMFFGVSLVMVGLAGDVVGFLESHRFLPLAMSYLLMAIAFLSSGSRDPSQYYGIEKAYVVFVMGFMALYAWQPWVDMMASYDPFSAIVSLVLMSIATAILAR</sequence>
<feature type="transmembrane region" description="Helical" evidence="1">
    <location>
        <begin position="7"/>
        <end position="29"/>
    </location>
</feature>
<gene>
    <name evidence="2" type="ORF">C485_18936</name>
</gene>
<keyword evidence="1" id="KW-0472">Membrane</keyword>
<feature type="transmembrane region" description="Helical" evidence="1">
    <location>
        <begin position="41"/>
        <end position="59"/>
    </location>
</feature>
<evidence type="ECO:0000313" key="2">
    <source>
        <dbReference type="EMBL" id="ELY82706.1"/>
    </source>
</evidence>
<accession>L9Z9Q3</accession>
<keyword evidence="3" id="KW-1185">Reference proteome</keyword>
<keyword evidence="1" id="KW-1133">Transmembrane helix</keyword>
<dbReference type="RefSeq" id="WP_007110990.1">
    <property type="nucleotide sequence ID" value="NZ_AOIK01000050.1"/>
</dbReference>
<dbReference type="AlphaFoldDB" id="L9Z9Q3"/>
<dbReference type="InterPro" id="IPR058336">
    <property type="entry name" value="VP3-like_halobact-type"/>
</dbReference>
<keyword evidence="1" id="KW-0812">Transmembrane</keyword>
<feature type="transmembrane region" description="Helical" evidence="1">
    <location>
        <begin position="71"/>
        <end position="87"/>
    </location>
</feature>
<reference evidence="2 3" key="1">
    <citation type="journal article" date="2014" name="PLoS Genet.">
        <title>Phylogenetically driven sequencing of extremely halophilic archaea reveals strategies for static and dynamic osmo-response.</title>
        <authorList>
            <person name="Becker E.A."/>
            <person name="Seitzer P.M."/>
            <person name="Tritt A."/>
            <person name="Larsen D."/>
            <person name="Krusor M."/>
            <person name="Yao A.I."/>
            <person name="Wu D."/>
            <person name="Madern D."/>
            <person name="Eisen J.A."/>
            <person name="Darling A.E."/>
            <person name="Facciotti M.T."/>
        </authorList>
    </citation>
    <scope>NUCLEOTIDE SEQUENCE [LARGE SCALE GENOMIC DNA]</scope>
    <source>
        <strain evidence="2 3">JCM 12890</strain>
    </source>
</reference>
<protein>
    <submittedName>
        <fullName evidence="2">Uncharacterized protein</fullName>
    </submittedName>
</protein>
<evidence type="ECO:0000256" key="1">
    <source>
        <dbReference type="SAM" id="Phobius"/>
    </source>
</evidence>
<evidence type="ECO:0000313" key="3">
    <source>
        <dbReference type="Proteomes" id="UP000011511"/>
    </source>
</evidence>
<dbReference type="EMBL" id="AOIK01000050">
    <property type="protein sequence ID" value="ELY82706.1"/>
    <property type="molecule type" value="Genomic_DNA"/>
</dbReference>